<dbReference type="Pfam" id="PF05117">
    <property type="entry name" value="DUF695"/>
    <property type="match status" value="1"/>
</dbReference>
<name>A0ABT3FH42_9PSED</name>
<dbReference type="InterPro" id="IPR016097">
    <property type="entry name" value="DUF695"/>
</dbReference>
<gene>
    <name evidence="2" type="ORF">OC610_27380</name>
</gene>
<organism evidence="2 3">
    <name type="scientific">Pseudomonas agronomica</name>
    <dbReference type="NCBI Taxonomy" id="2979328"/>
    <lineage>
        <taxon>Bacteria</taxon>
        <taxon>Pseudomonadati</taxon>
        <taxon>Pseudomonadota</taxon>
        <taxon>Gammaproteobacteria</taxon>
        <taxon>Pseudomonadales</taxon>
        <taxon>Pseudomonadaceae</taxon>
        <taxon>Pseudomonas</taxon>
    </lineage>
</organism>
<dbReference type="EMBL" id="JAOSHO010000816">
    <property type="protein sequence ID" value="MCW1248169.1"/>
    <property type="molecule type" value="Genomic_DNA"/>
</dbReference>
<comment type="caution">
    <text evidence="2">The sequence shown here is derived from an EMBL/GenBank/DDBJ whole genome shotgun (WGS) entry which is preliminary data.</text>
</comment>
<dbReference type="PROSITE" id="PS51257">
    <property type="entry name" value="PROKAR_LIPOPROTEIN"/>
    <property type="match status" value="1"/>
</dbReference>
<dbReference type="RefSeq" id="WP_264432567.1">
    <property type="nucleotide sequence ID" value="NZ_JAOSHO010000816.1"/>
</dbReference>
<accession>A0ABT3FH42</accession>
<reference evidence="2" key="1">
    <citation type="submission" date="2022-07" db="EMBL/GenBank/DDBJ databases">
        <title>Pseudomonas agronomica sp. nov.: a novel bacterium with biotechnological application in the synthesis of biofertilizers from valorized agricultural residues.</title>
        <authorList>
            <person name="Robas M."/>
            <person name="Fernandez V.M."/>
            <person name="Luna L."/>
            <person name="Provanza A."/>
            <person name="Jimenez P.A."/>
        </authorList>
    </citation>
    <scope>NUCLEOTIDE SEQUENCE</scope>
    <source>
        <strain evidence="2">SAICEU22T</strain>
    </source>
</reference>
<protein>
    <submittedName>
        <fullName evidence="2">DUF695 domain-containing protein</fullName>
    </submittedName>
</protein>
<evidence type="ECO:0000259" key="1">
    <source>
        <dbReference type="Pfam" id="PF05117"/>
    </source>
</evidence>
<dbReference type="Proteomes" id="UP001061999">
    <property type="component" value="Unassembled WGS sequence"/>
</dbReference>
<feature type="domain" description="DUF695" evidence="1">
    <location>
        <begin position="102"/>
        <end position="195"/>
    </location>
</feature>
<evidence type="ECO:0000313" key="2">
    <source>
        <dbReference type="EMBL" id="MCW1248169.1"/>
    </source>
</evidence>
<proteinExistence type="predicted"/>
<sequence>MVIEKTQCFLQLSRMDTHNRLRLLALASLLLVGCSSYKPYPPKAVERDPCLDAGPVKSQAFDRCVADREARQKVALSALLDDGPSHEKALVIVDLDEEHCTKSLSPAEEQALPLSVIVSWKFSSETALPTPEDAARMKKMEALLLPAIQEKGLAKWLCTITSEHQREWLFLTRNHEDFFTQARTALNGTYPIEMRVNGAP</sequence>
<evidence type="ECO:0000313" key="3">
    <source>
        <dbReference type="Proteomes" id="UP001061999"/>
    </source>
</evidence>
<keyword evidence="3" id="KW-1185">Reference proteome</keyword>